<name>G4T6X9_SERID</name>
<gene>
    <name evidence="1" type="ORF">PIIN_00921</name>
</gene>
<reference evidence="1 2" key="1">
    <citation type="journal article" date="2011" name="PLoS Pathog.">
        <title>Endophytic Life Strategies Decoded by Genome and Transcriptome Analyses of the Mutualistic Root Symbiont Piriformospora indica.</title>
        <authorList>
            <person name="Zuccaro A."/>
            <person name="Lahrmann U."/>
            <person name="Guldener U."/>
            <person name="Langen G."/>
            <person name="Pfiffi S."/>
            <person name="Biedenkopf D."/>
            <person name="Wong P."/>
            <person name="Samans B."/>
            <person name="Grimm C."/>
            <person name="Basiewicz M."/>
            <person name="Murat C."/>
            <person name="Martin F."/>
            <person name="Kogel K.H."/>
        </authorList>
    </citation>
    <scope>NUCLEOTIDE SEQUENCE [LARGE SCALE GENOMIC DNA]</scope>
    <source>
        <strain evidence="1 2">DSM 11827</strain>
    </source>
</reference>
<protein>
    <submittedName>
        <fullName evidence="1">Uncharacterized protein</fullName>
    </submittedName>
</protein>
<evidence type="ECO:0000313" key="2">
    <source>
        <dbReference type="Proteomes" id="UP000007148"/>
    </source>
</evidence>
<dbReference type="InterPro" id="IPR036770">
    <property type="entry name" value="Ankyrin_rpt-contain_sf"/>
</dbReference>
<dbReference type="HOGENOM" id="CLU_063486_0_0_1"/>
<dbReference type="eggNOG" id="ENOG502S7RX">
    <property type="taxonomic scope" value="Eukaryota"/>
</dbReference>
<dbReference type="EMBL" id="CAFZ01000009">
    <property type="protein sequence ID" value="CCA67087.1"/>
    <property type="molecule type" value="Genomic_DNA"/>
</dbReference>
<dbReference type="Gene3D" id="1.25.40.20">
    <property type="entry name" value="Ankyrin repeat-containing domain"/>
    <property type="match status" value="1"/>
</dbReference>
<dbReference type="AlphaFoldDB" id="G4T6X9"/>
<dbReference type="InParanoid" id="G4T6X9"/>
<dbReference type="OrthoDB" id="539213at2759"/>
<evidence type="ECO:0000313" key="1">
    <source>
        <dbReference type="EMBL" id="CCA67087.1"/>
    </source>
</evidence>
<organism evidence="1 2">
    <name type="scientific">Serendipita indica (strain DSM 11827)</name>
    <name type="common">Root endophyte fungus</name>
    <name type="synonym">Piriformospora indica</name>
    <dbReference type="NCBI Taxonomy" id="1109443"/>
    <lineage>
        <taxon>Eukaryota</taxon>
        <taxon>Fungi</taxon>
        <taxon>Dikarya</taxon>
        <taxon>Basidiomycota</taxon>
        <taxon>Agaricomycotina</taxon>
        <taxon>Agaricomycetes</taxon>
        <taxon>Sebacinales</taxon>
        <taxon>Serendipitaceae</taxon>
        <taxon>Serendipita</taxon>
    </lineage>
</organism>
<dbReference type="SUPFAM" id="SSF140860">
    <property type="entry name" value="Pseudo ankyrin repeat-like"/>
    <property type="match status" value="1"/>
</dbReference>
<accession>G4T6X9</accession>
<dbReference type="STRING" id="1109443.G4T6X9"/>
<keyword evidence="2" id="KW-1185">Reference proteome</keyword>
<sequence length="289" mass="32815">MTHVSGSKWSITALPAELLYSIHLWALNPAFPLTNRSLYATMKNAPRSISARYLFYRHENTTLDLAGLISHVLKYPLCTPDVFERFLIIVPRPYRHLYPNPRQTVNAPPVVETPVRLFRLPRRLFRSLEPDKDKNSIKDDATFTFLESLYKLPPVSYSGTEKTQALLPDSNSHDGYPLIKAVQAKNRRLINLLLAHKADPSRNQKMAVLLAIQQRDLSLVKLLVEGTPTTRRQIRSSNARKGVQKKTDLVVVDNVMLGVAVKESATEIVEWLVKEKGVVPDIKTLRSME</sequence>
<dbReference type="OMA" id="ILRYPIC"/>
<comment type="caution">
    <text evidence="1">The sequence shown here is derived from an EMBL/GenBank/DDBJ whole genome shotgun (WGS) entry which is preliminary data.</text>
</comment>
<proteinExistence type="predicted"/>
<dbReference type="Proteomes" id="UP000007148">
    <property type="component" value="Unassembled WGS sequence"/>
</dbReference>